<dbReference type="CDD" id="cd13143">
    <property type="entry name" value="MATE_MepA_like"/>
    <property type="match status" value="1"/>
</dbReference>
<dbReference type="PANTHER" id="PTHR43823">
    <property type="entry name" value="SPORULATION PROTEIN YKVU"/>
    <property type="match status" value="1"/>
</dbReference>
<keyword evidence="5" id="KW-1003">Cell membrane</keyword>
<dbReference type="NCBIfam" id="TIGR00797">
    <property type="entry name" value="matE"/>
    <property type="match status" value="1"/>
</dbReference>
<feature type="transmembrane region" description="Helical" evidence="10">
    <location>
        <begin position="402"/>
        <end position="425"/>
    </location>
</feature>
<evidence type="ECO:0000256" key="3">
    <source>
        <dbReference type="ARBA" id="ARBA00022106"/>
    </source>
</evidence>
<feature type="transmembrane region" description="Helical" evidence="10">
    <location>
        <begin position="431"/>
        <end position="449"/>
    </location>
</feature>
<dbReference type="PANTHER" id="PTHR43823:SF3">
    <property type="entry name" value="MULTIDRUG EXPORT PROTEIN MEPA"/>
    <property type="match status" value="1"/>
</dbReference>
<proteinExistence type="inferred from homology"/>
<dbReference type="InterPro" id="IPR051327">
    <property type="entry name" value="MATE_MepA_subfamily"/>
</dbReference>
<dbReference type="InterPro" id="IPR045070">
    <property type="entry name" value="MATE_MepA-like"/>
</dbReference>
<evidence type="ECO:0000256" key="5">
    <source>
        <dbReference type="ARBA" id="ARBA00022475"/>
    </source>
</evidence>
<sequence length="465" mass="50442">MSRVRSEQLGTQPIGKLLVQQAVPASIGILVMSLNILVDTVFVGNWIGSIAIAAINVVLPVSFFIAALGMAIGIGGSSIISRALGAENREKALKTFGNQITLTVLVTCAMVALGLYYVDDLIPAFGGRGAIFEPARVYYTVVLYGVPFLALCMMGNTVIRAEGKPRFAMIAMIIPSVGNLVMDYVFIYVLDWGMHGAAWATTGGYLLCFGYIAWFFLSRNSELKITWHHFGLSAYLLKEIGGLGFVTLARQAVTSVTYLLMNNILFDLGGEPMVAVYAIIGRMLMFALFPVFGVTQGFLPIAGYNYGARFYGRVKESIYTAIKYAALVATLVFVVLMVFPGEIAGLFLSSRPDLPAGELATNAYVLDHTPTAMRWVFAATPIIALQLIGAAYFQAIGKAIPALLLTLTRQGFFFIPLILILPLIWGETGVWISFAIADVLSTLVTGYYLRKEIKRDLDPALGVTL</sequence>
<keyword evidence="8 10" id="KW-0472">Membrane</keyword>
<dbReference type="EMBL" id="JAMXIB010000003">
    <property type="protein sequence ID" value="MCO5724297.1"/>
    <property type="molecule type" value="Genomic_DNA"/>
</dbReference>
<dbReference type="InterPro" id="IPR048279">
    <property type="entry name" value="MdtK-like"/>
</dbReference>
<dbReference type="Pfam" id="PF01554">
    <property type="entry name" value="MatE"/>
    <property type="match status" value="2"/>
</dbReference>
<keyword evidence="6 10" id="KW-0812">Transmembrane</keyword>
<evidence type="ECO:0000313" key="11">
    <source>
        <dbReference type="EMBL" id="MCO5724297.1"/>
    </source>
</evidence>
<feature type="transmembrane region" description="Helical" evidence="10">
    <location>
        <begin position="96"/>
        <end position="117"/>
    </location>
</feature>
<feature type="transmembrane region" description="Helical" evidence="10">
    <location>
        <begin position="167"/>
        <end position="190"/>
    </location>
</feature>
<evidence type="ECO:0000256" key="10">
    <source>
        <dbReference type="SAM" id="Phobius"/>
    </source>
</evidence>
<comment type="subcellular location">
    <subcellularLocation>
        <location evidence="1">Cell membrane</location>
        <topology evidence="1">Multi-pass membrane protein</topology>
    </subcellularLocation>
</comment>
<dbReference type="PIRSF" id="PIRSF006603">
    <property type="entry name" value="DinF"/>
    <property type="match status" value="1"/>
</dbReference>
<reference evidence="11 12" key="1">
    <citation type="submission" date="2022-06" db="EMBL/GenBank/DDBJ databases">
        <authorList>
            <person name="Xuan X."/>
        </authorList>
    </citation>
    <scope>NUCLEOTIDE SEQUENCE [LARGE SCALE GENOMIC DNA]</scope>
    <source>
        <strain evidence="11 12">2V75</strain>
    </source>
</reference>
<evidence type="ECO:0000256" key="9">
    <source>
        <dbReference type="ARBA" id="ARBA00023251"/>
    </source>
</evidence>
<evidence type="ECO:0000313" key="12">
    <source>
        <dbReference type="Proteomes" id="UP001206312"/>
    </source>
</evidence>
<keyword evidence="4" id="KW-0813">Transport</keyword>
<feature type="transmembrane region" description="Helical" evidence="10">
    <location>
        <begin position="137"/>
        <end position="155"/>
    </location>
</feature>
<keyword evidence="9" id="KW-0046">Antibiotic resistance</keyword>
<comment type="similarity">
    <text evidence="2">Belongs to the multi antimicrobial extrusion (MATE) (TC 2.A.66.1) family. MepA subfamily.</text>
</comment>
<feature type="transmembrane region" description="Helical" evidence="10">
    <location>
        <begin position="324"/>
        <end position="348"/>
    </location>
</feature>
<evidence type="ECO:0000256" key="8">
    <source>
        <dbReference type="ARBA" id="ARBA00023136"/>
    </source>
</evidence>
<dbReference type="Proteomes" id="UP001206312">
    <property type="component" value="Unassembled WGS sequence"/>
</dbReference>
<evidence type="ECO:0000256" key="7">
    <source>
        <dbReference type="ARBA" id="ARBA00022989"/>
    </source>
</evidence>
<gene>
    <name evidence="11" type="ORF">NG653_05485</name>
</gene>
<protein>
    <recommendedName>
        <fullName evidence="3">Multidrug export protein MepA</fullName>
    </recommendedName>
</protein>
<feature type="transmembrane region" description="Helical" evidence="10">
    <location>
        <begin position="50"/>
        <end position="75"/>
    </location>
</feature>
<evidence type="ECO:0000256" key="1">
    <source>
        <dbReference type="ARBA" id="ARBA00004651"/>
    </source>
</evidence>
<evidence type="ECO:0000256" key="6">
    <source>
        <dbReference type="ARBA" id="ARBA00022692"/>
    </source>
</evidence>
<keyword evidence="7 10" id="KW-1133">Transmembrane helix</keyword>
<name>A0ABT1AXD6_9FLAO</name>
<feature type="transmembrane region" description="Helical" evidence="10">
    <location>
        <begin position="196"/>
        <end position="217"/>
    </location>
</feature>
<organism evidence="11 12">
    <name type="scientific">Robiginitalea marina</name>
    <dbReference type="NCBI Taxonomy" id="2954105"/>
    <lineage>
        <taxon>Bacteria</taxon>
        <taxon>Pseudomonadati</taxon>
        <taxon>Bacteroidota</taxon>
        <taxon>Flavobacteriia</taxon>
        <taxon>Flavobacteriales</taxon>
        <taxon>Flavobacteriaceae</taxon>
        <taxon>Robiginitalea</taxon>
    </lineage>
</organism>
<feature type="transmembrane region" description="Helical" evidence="10">
    <location>
        <begin position="273"/>
        <end position="303"/>
    </location>
</feature>
<dbReference type="InterPro" id="IPR002528">
    <property type="entry name" value="MATE_fam"/>
</dbReference>
<feature type="transmembrane region" description="Helical" evidence="10">
    <location>
        <begin position="21"/>
        <end position="38"/>
    </location>
</feature>
<accession>A0ABT1AXD6</accession>
<evidence type="ECO:0000256" key="2">
    <source>
        <dbReference type="ARBA" id="ARBA00008417"/>
    </source>
</evidence>
<keyword evidence="12" id="KW-1185">Reference proteome</keyword>
<feature type="transmembrane region" description="Helical" evidence="10">
    <location>
        <begin position="375"/>
        <end position="395"/>
    </location>
</feature>
<dbReference type="RefSeq" id="WP_252740675.1">
    <property type="nucleotide sequence ID" value="NZ_JAMXIB010000003.1"/>
</dbReference>
<comment type="caution">
    <text evidence="11">The sequence shown here is derived from an EMBL/GenBank/DDBJ whole genome shotgun (WGS) entry which is preliminary data.</text>
</comment>
<evidence type="ECO:0000256" key="4">
    <source>
        <dbReference type="ARBA" id="ARBA00022448"/>
    </source>
</evidence>